<accession>A0ABQ3V1G0</accession>
<dbReference type="InterPro" id="IPR025164">
    <property type="entry name" value="Toastrack_DUF4097"/>
</dbReference>
<gene>
    <name evidence="2" type="ORF">KSB_72150</name>
</gene>
<name>A0ABQ3V1G0_9CHLR</name>
<dbReference type="Proteomes" id="UP000654345">
    <property type="component" value="Unassembled WGS sequence"/>
</dbReference>
<dbReference type="Pfam" id="PF13349">
    <property type="entry name" value="DUF4097"/>
    <property type="match status" value="1"/>
</dbReference>
<evidence type="ECO:0000259" key="1">
    <source>
        <dbReference type="Pfam" id="PF13349"/>
    </source>
</evidence>
<organism evidence="2 3">
    <name type="scientific">Ktedonobacter robiniae</name>
    <dbReference type="NCBI Taxonomy" id="2778365"/>
    <lineage>
        <taxon>Bacteria</taxon>
        <taxon>Bacillati</taxon>
        <taxon>Chloroflexota</taxon>
        <taxon>Ktedonobacteria</taxon>
        <taxon>Ktedonobacterales</taxon>
        <taxon>Ktedonobacteraceae</taxon>
        <taxon>Ktedonobacter</taxon>
    </lineage>
</organism>
<proteinExistence type="predicted"/>
<sequence>MPAHTFALTGRSSLHVKNTHGYVHIHQGSTNAIVVAATKHTPNPGAFLDNLQVDYAQNGNASTVQVEGSSASFLFDSASIDLDITVPSASDLDIYDASGPIIVEDVNGQIRAETGSGDVTLQNVLLQGASVLHTGSGDIHFNGRFVAGGNYKLESGSGNIDLRLPSDSALLLSTHTTSGRNIQNDFNTDSIGTSPQALISISTGSGAIHVYKQ</sequence>
<evidence type="ECO:0000313" key="2">
    <source>
        <dbReference type="EMBL" id="GHO58740.1"/>
    </source>
</evidence>
<dbReference type="Gene3D" id="2.160.20.120">
    <property type="match status" value="1"/>
</dbReference>
<feature type="domain" description="DUF4097" evidence="1">
    <location>
        <begin position="29"/>
        <end position="180"/>
    </location>
</feature>
<dbReference type="EMBL" id="BNJG01000003">
    <property type="protein sequence ID" value="GHO58740.1"/>
    <property type="molecule type" value="Genomic_DNA"/>
</dbReference>
<protein>
    <recommendedName>
        <fullName evidence="1">DUF4097 domain-containing protein</fullName>
    </recommendedName>
</protein>
<evidence type="ECO:0000313" key="3">
    <source>
        <dbReference type="Proteomes" id="UP000654345"/>
    </source>
</evidence>
<keyword evidence="3" id="KW-1185">Reference proteome</keyword>
<comment type="caution">
    <text evidence="2">The sequence shown here is derived from an EMBL/GenBank/DDBJ whole genome shotgun (WGS) entry which is preliminary data.</text>
</comment>
<reference evidence="2 3" key="1">
    <citation type="journal article" date="2021" name="Int. J. Syst. Evol. Microbiol.">
        <title>Reticulibacter mediterranei gen. nov., sp. nov., within the new family Reticulibacteraceae fam. nov., and Ktedonospora formicarum gen. nov., sp. nov., Ktedonobacter robiniae sp. nov., Dictyobacter formicarum sp. nov. and Dictyobacter arantiisoli sp. nov., belonging to the class Ktedonobacteria.</title>
        <authorList>
            <person name="Yabe S."/>
            <person name="Zheng Y."/>
            <person name="Wang C.M."/>
            <person name="Sakai Y."/>
            <person name="Abe K."/>
            <person name="Yokota A."/>
            <person name="Donadio S."/>
            <person name="Cavaletti L."/>
            <person name="Monciardini P."/>
        </authorList>
    </citation>
    <scope>NUCLEOTIDE SEQUENCE [LARGE SCALE GENOMIC DNA]</scope>
    <source>
        <strain evidence="2 3">SOSP1-30</strain>
    </source>
</reference>